<comment type="caution">
    <text evidence="1">The sequence shown here is derived from an EMBL/GenBank/DDBJ whole genome shotgun (WGS) entry which is preliminary data.</text>
</comment>
<reference evidence="1 2" key="1">
    <citation type="journal article" date="2019" name="Nat. Plants">
        <title>Genome sequencing of Musa balbisiana reveals subgenome evolution and function divergence in polyploid bananas.</title>
        <authorList>
            <person name="Yao X."/>
        </authorList>
    </citation>
    <scope>NUCLEOTIDE SEQUENCE [LARGE SCALE GENOMIC DNA]</scope>
    <source>
        <strain evidence="2">cv. DH-PKW</strain>
        <tissue evidence="1">Leaves</tissue>
    </source>
</reference>
<gene>
    <name evidence="1" type="ORF">C4D60_Mb02t19190</name>
</gene>
<dbReference type="AlphaFoldDB" id="A0A4S8IE61"/>
<organism evidence="1 2">
    <name type="scientific">Musa balbisiana</name>
    <name type="common">Banana</name>
    <dbReference type="NCBI Taxonomy" id="52838"/>
    <lineage>
        <taxon>Eukaryota</taxon>
        <taxon>Viridiplantae</taxon>
        <taxon>Streptophyta</taxon>
        <taxon>Embryophyta</taxon>
        <taxon>Tracheophyta</taxon>
        <taxon>Spermatophyta</taxon>
        <taxon>Magnoliopsida</taxon>
        <taxon>Liliopsida</taxon>
        <taxon>Zingiberales</taxon>
        <taxon>Musaceae</taxon>
        <taxon>Musa</taxon>
    </lineage>
</organism>
<evidence type="ECO:0000313" key="2">
    <source>
        <dbReference type="Proteomes" id="UP000317650"/>
    </source>
</evidence>
<dbReference type="EMBL" id="PYDT01000011">
    <property type="protein sequence ID" value="THU45552.1"/>
    <property type="molecule type" value="Genomic_DNA"/>
</dbReference>
<evidence type="ECO:0000313" key="1">
    <source>
        <dbReference type="EMBL" id="THU45552.1"/>
    </source>
</evidence>
<sequence length="219" mass="24975">MEYSKIGQLDSLQCFVLVITTITDHYAKHLQRSKRFTGFEEETYYILEICSSTGHVIVQVRKGKFSQAKKTITCDQSTFPSMVVGMLLSGQSLSPAFDICQKTAFITKDQSSPLPHFITLLCLLGGSEKRRRDSTVIRLRGERSEEGGEKWRKKARGRGEINPIKSWDSVPGVLLDTSTLIEQYNNFELQYVSRFNEPKLFSSKAKKMEKGRTVQFMLL</sequence>
<dbReference type="Proteomes" id="UP000317650">
    <property type="component" value="Chromosome 2"/>
</dbReference>
<protein>
    <submittedName>
        <fullName evidence="1">Uncharacterized protein</fullName>
    </submittedName>
</protein>
<accession>A0A4S8IE61</accession>
<name>A0A4S8IE61_MUSBA</name>
<proteinExistence type="predicted"/>
<keyword evidence="2" id="KW-1185">Reference proteome</keyword>